<evidence type="ECO:0000259" key="2">
    <source>
        <dbReference type="Pfam" id="PF22768"/>
    </source>
</evidence>
<accession>A0ABP4V542</accession>
<dbReference type="EMBL" id="BAAANF010000027">
    <property type="protein sequence ID" value="GAA1716397.1"/>
    <property type="molecule type" value="Genomic_DNA"/>
</dbReference>
<comment type="caution">
    <text evidence="3">The sequence shown here is derived from an EMBL/GenBank/DDBJ whole genome shotgun (WGS) entry which is preliminary data.</text>
</comment>
<feature type="domain" description="Siphovirus-type tail component C-terminal" evidence="2">
    <location>
        <begin position="190"/>
        <end position="268"/>
    </location>
</feature>
<reference evidence="4" key="1">
    <citation type="journal article" date="2019" name="Int. J. Syst. Evol. Microbiol.">
        <title>The Global Catalogue of Microorganisms (GCM) 10K type strain sequencing project: providing services to taxonomists for standard genome sequencing and annotation.</title>
        <authorList>
            <consortium name="The Broad Institute Genomics Platform"/>
            <consortium name="The Broad Institute Genome Sequencing Center for Infectious Disease"/>
            <person name="Wu L."/>
            <person name="Ma J."/>
        </authorList>
    </citation>
    <scope>NUCLEOTIDE SEQUENCE [LARGE SCALE GENOMIC DNA]</scope>
    <source>
        <strain evidence="4">JCM 14307</strain>
    </source>
</reference>
<dbReference type="RefSeq" id="WP_344163750.1">
    <property type="nucleotide sequence ID" value="NZ_BAAANF010000027.1"/>
</dbReference>
<feature type="region of interest" description="Disordered" evidence="1">
    <location>
        <begin position="38"/>
        <end position="57"/>
    </location>
</feature>
<organism evidence="3 4">
    <name type="scientific">Kribbella yunnanensis</name>
    <dbReference type="NCBI Taxonomy" id="190194"/>
    <lineage>
        <taxon>Bacteria</taxon>
        <taxon>Bacillati</taxon>
        <taxon>Actinomycetota</taxon>
        <taxon>Actinomycetes</taxon>
        <taxon>Propionibacteriales</taxon>
        <taxon>Kribbellaceae</taxon>
        <taxon>Kribbella</taxon>
    </lineage>
</organism>
<evidence type="ECO:0000313" key="3">
    <source>
        <dbReference type="EMBL" id="GAA1716397.1"/>
    </source>
</evidence>
<dbReference type="Pfam" id="PF22768">
    <property type="entry name" value="SPP1_Dit"/>
    <property type="match status" value="1"/>
</dbReference>
<proteinExistence type="predicted"/>
<evidence type="ECO:0000313" key="4">
    <source>
        <dbReference type="Proteomes" id="UP001500280"/>
    </source>
</evidence>
<dbReference type="InterPro" id="IPR054738">
    <property type="entry name" value="Siphovirus-type_tail_C"/>
</dbReference>
<sequence length="290" mass="31673">MAAGELITADGQLEWRGTLLGTDSPYRMTNLQGWLDLPDARGDDPDRPNRHGSFQGSQVMGKRTITLTYLIKGVPIEEFGAVITKLRSITAPTEQPVEEPLVIRLDGETWQVNARCTRRTISVERFYAIGYTTGAVQWQATDPRIYSLVDQTAATGLPSPPTDGLEFPLVFPLKFGTGRPGGRLTLVNSGGAASWPVWEIRGPVSGPIIANRDTGQRLVFDPAFTVGAGQTLVIDTDARTVLLNGVNRSDRLFTREWFPIPAGTSVQVDFAAASYHPSALLTARWRHATI</sequence>
<protein>
    <recommendedName>
        <fullName evidence="2">Siphovirus-type tail component C-terminal domain-containing protein</fullName>
    </recommendedName>
</protein>
<dbReference type="Proteomes" id="UP001500280">
    <property type="component" value="Unassembled WGS sequence"/>
</dbReference>
<dbReference type="Gene3D" id="2.60.120.860">
    <property type="match status" value="1"/>
</dbReference>
<name>A0ABP4V542_9ACTN</name>
<feature type="compositionally biased region" description="Basic and acidic residues" evidence="1">
    <location>
        <begin position="38"/>
        <end position="49"/>
    </location>
</feature>
<gene>
    <name evidence="3" type="ORF">GCM10009745_76120</name>
</gene>
<evidence type="ECO:0000256" key="1">
    <source>
        <dbReference type="SAM" id="MobiDB-lite"/>
    </source>
</evidence>
<keyword evidence="4" id="KW-1185">Reference proteome</keyword>